<dbReference type="AlphaFoldDB" id="A0A8K0W3I5"/>
<accession>A0A8K0W3I5</accession>
<evidence type="ECO:0000313" key="1">
    <source>
        <dbReference type="EMBL" id="KAH7092510.1"/>
    </source>
</evidence>
<dbReference type="EMBL" id="JAGMVJ010000003">
    <property type="protein sequence ID" value="KAH7092510.1"/>
    <property type="molecule type" value="Genomic_DNA"/>
</dbReference>
<protein>
    <submittedName>
        <fullName evidence="1">Uncharacterized protein</fullName>
    </submittedName>
</protein>
<dbReference type="OrthoDB" id="1046782at2759"/>
<dbReference type="Proteomes" id="UP000813461">
    <property type="component" value="Unassembled WGS sequence"/>
</dbReference>
<keyword evidence="2" id="KW-1185">Reference proteome</keyword>
<proteinExistence type="predicted"/>
<sequence length="334" mass="37096">MASSFAPPDGPSADTVDVVSALLQHYKAPPAFLMERLQSVAHSCGSRVTNGNNYGNEYGIALAREVTDLSRIASWFHFLCKDLAVHTNQSGETRIEDTRPTAAILSQADGTWIKSGFFLTWGPGRSNEICITLICFGAHTAIKERFEDLAYHSSWLDAVQSPFNLFVIVLEQLFLTLDGKIWDLSDVFRTMEGEILLQAMSQSEGPAAQFDFVALHNVTKYIAYLMEAANAMLLVVDDIQIQSRSMPCDMDAGLVQQVVASLAYQKGLFRSENLRLKSLDKRMQNIINLAFNLVTQQDSHVMKRDSDSMKTIAAVTLLFLPMSTVAHYQLQSLS</sequence>
<organism evidence="1 2">
    <name type="scientific">Paraphoma chrysanthemicola</name>
    <dbReference type="NCBI Taxonomy" id="798071"/>
    <lineage>
        <taxon>Eukaryota</taxon>
        <taxon>Fungi</taxon>
        <taxon>Dikarya</taxon>
        <taxon>Ascomycota</taxon>
        <taxon>Pezizomycotina</taxon>
        <taxon>Dothideomycetes</taxon>
        <taxon>Pleosporomycetidae</taxon>
        <taxon>Pleosporales</taxon>
        <taxon>Pleosporineae</taxon>
        <taxon>Phaeosphaeriaceae</taxon>
        <taxon>Paraphoma</taxon>
    </lineage>
</organism>
<comment type="caution">
    <text evidence="1">The sequence shown here is derived from an EMBL/GenBank/DDBJ whole genome shotgun (WGS) entry which is preliminary data.</text>
</comment>
<name>A0A8K0W3I5_9PLEO</name>
<evidence type="ECO:0000313" key="2">
    <source>
        <dbReference type="Proteomes" id="UP000813461"/>
    </source>
</evidence>
<reference evidence="1" key="1">
    <citation type="journal article" date="2021" name="Nat. Commun.">
        <title>Genetic determinants of endophytism in the Arabidopsis root mycobiome.</title>
        <authorList>
            <person name="Mesny F."/>
            <person name="Miyauchi S."/>
            <person name="Thiergart T."/>
            <person name="Pickel B."/>
            <person name="Atanasova L."/>
            <person name="Karlsson M."/>
            <person name="Huettel B."/>
            <person name="Barry K.W."/>
            <person name="Haridas S."/>
            <person name="Chen C."/>
            <person name="Bauer D."/>
            <person name="Andreopoulos W."/>
            <person name="Pangilinan J."/>
            <person name="LaButti K."/>
            <person name="Riley R."/>
            <person name="Lipzen A."/>
            <person name="Clum A."/>
            <person name="Drula E."/>
            <person name="Henrissat B."/>
            <person name="Kohler A."/>
            <person name="Grigoriev I.V."/>
            <person name="Martin F.M."/>
            <person name="Hacquard S."/>
        </authorList>
    </citation>
    <scope>NUCLEOTIDE SEQUENCE</scope>
    <source>
        <strain evidence="1">MPI-SDFR-AT-0120</strain>
    </source>
</reference>
<gene>
    <name evidence="1" type="ORF">FB567DRAFT_545656</name>
</gene>